<feature type="compositionally biased region" description="Polar residues" evidence="1">
    <location>
        <begin position="34"/>
        <end position="46"/>
    </location>
</feature>
<sequence>MEISGNTAFYAGLSTIQTGQNRVDQASSQIANDTIERSVTSQSSEVQVDRLRSVDRSQQSDVTSNMVDMAQGKFQVQLGVNVAKAADEMLGTLIDTFA</sequence>
<proteinExistence type="predicted"/>
<protein>
    <recommendedName>
        <fullName evidence="4">Pyrroloquinoline quinone biosynthesis protein PqqE</fullName>
    </recommendedName>
</protein>
<accession>A0AAW8MG66</accession>
<feature type="region of interest" description="Disordered" evidence="1">
    <location>
        <begin position="34"/>
        <end position="63"/>
    </location>
</feature>
<evidence type="ECO:0000313" key="2">
    <source>
        <dbReference type="EMBL" id="MDR6961126.1"/>
    </source>
</evidence>
<organism evidence="2 3">
    <name type="scientific">Pseudomonas brassicacearum</name>
    <dbReference type="NCBI Taxonomy" id="930166"/>
    <lineage>
        <taxon>Bacteria</taxon>
        <taxon>Pseudomonadati</taxon>
        <taxon>Pseudomonadota</taxon>
        <taxon>Gammaproteobacteria</taxon>
        <taxon>Pseudomonadales</taxon>
        <taxon>Pseudomonadaceae</taxon>
        <taxon>Pseudomonas</taxon>
    </lineage>
</organism>
<gene>
    <name evidence="2" type="ORF">J2W43_005139</name>
</gene>
<dbReference type="Proteomes" id="UP001252613">
    <property type="component" value="Unassembled WGS sequence"/>
</dbReference>
<evidence type="ECO:0000256" key="1">
    <source>
        <dbReference type="SAM" id="MobiDB-lite"/>
    </source>
</evidence>
<dbReference type="RefSeq" id="WP_310366970.1">
    <property type="nucleotide sequence ID" value="NZ_JAVDVC010000013.1"/>
</dbReference>
<comment type="caution">
    <text evidence="2">The sequence shown here is derived from an EMBL/GenBank/DDBJ whole genome shotgun (WGS) entry which is preliminary data.</text>
</comment>
<dbReference type="AlphaFoldDB" id="A0AAW8MG66"/>
<evidence type="ECO:0000313" key="3">
    <source>
        <dbReference type="Proteomes" id="UP001252613"/>
    </source>
</evidence>
<dbReference type="EMBL" id="JAVDVC010000013">
    <property type="protein sequence ID" value="MDR6961126.1"/>
    <property type="molecule type" value="Genomic_DNA"/>
</dbReference>
<name>A0AAW8MG66_9PSED</name>
<evidence type="ECO:0008006" key="4">
    <source>
        <dbReference type="Google" id="ProtNLM"/>
    </source>
</evidence>
<reference evidence="2" key="1">
    <citation type="submission" date="2023-07" db="EMBL/GenBank/DDBJ databases">
        <title>Sorghum-associated microbial communities from plants grown in Nebraska, USA.</title>
        <authorList>
            <person name="Schachtman D."/>
        </authorList>
    </citation>
    <scope>NUCLEOTIDE SEQUENCE</scope>
    <source>
        <strain evidence="2">3432</strain>
    </source>
</reference>